<dbReference type="InterPro" id="IPR052579">
    <property type="entry name" value="Zinc_finger_SWIM"/>
</dbReference>
<dbReference type="Pfam" id="PF10551">
    <property type="entry name" value="MULE"/>
    <property type="match status" value="1"/>
</dbReference>
<dbReference type="Proteomes" id="UP000765509">
    <property type="component" value="Unassembled WGS sequence"/>
</dbReference>
<dbReference type="EMBL" id="AVOT02036001">
    <property type="protein sequence ID" value="MBW0530436.1"/>
    <property type="molecule type" value="Genomic_DNA"/>
</dbReference>
<reference evidence="2" key="1">
    <citation type="submission" date="2021-03" db="EMBL/GenBank/DDBJ databases">
        <title>Draft genome sequence of rust myrtle Austropuccinia psidii MF-1, a brazilian biotype.</title>
        <authorList>
            <person name="Quecine M.C."/>
            <person name="Pachon D.M.R."/>
            <person name="Bonatelli M.L."/>
            <person name="Correr F.H."/>
            <person name="Franceschini L.M."/>
            <person name="Leite T.F."/>
            <person name="Margarido G.R.A."/>
            <person name="Almeida C.A."/>
            <person name="Ferrarezi J.A."/>
            <person name="Labate C.A."/>
        </authorList>
    </citation>
    <scope>NUCLEOTIDE SEQUENCE</scope>
    <source>
        <strain evidence="2">MF-1</strain>
    </source>
</reference>
<name>A0A9Q3F4U3_9BASI</name>
<dbReference type="PANTHER" id="PTHR31569:SF4">
    <property type="entry name" value="SWIM-TYPE DOMAIN-CONTAINING PROTEIN"/>
    <property type="match status" value="1"/>
</dbReference>
<sequence>MLQPPTEGKFQTLEIIWKHAHNVARAQGYALSTLRSNMTHNQIVIGCYRSGTPKPNKNSSKIVTSRKIDCPFRLFEIKYSKKTTWTPKVKSPEHRNDETENIMEHPAFRKLNEKETSQIAQMSESLLLPRKIKAQLCSQRESERPVILQDIYNKVKKIKKDKLQGRWPIYALIDTLKEENFVWSSARDSERHLTSLFFTHPLVIKILHGFPCVILMDCTYKPNKYKMPLFHIVGFSSTNKTFSGAFCLMKNETEPLYTWELNKYIERVLSNTNIVPPPDIVINRDLDLKSSLKKLFIDSKTGCQGDYQSVEKERKKEAKKIFEEIGEDLFQRLMAEITPILHHFQDFLTGKFPFDQIPKSKEDDQYYEDPL</sequence>
<keyword evidence="3" id="KW-1185">Reference proteome</keyword>
<feature type="domain" description="MULE transposase" evidence="1">
    <location>
        <begin position="213"/>
        <end position="300"/>
    </location>
</feature>
<organism evidence="2 3">
    <name type="scientific">Austropuccinia psidii MF-1</name>
    <dbReference type="NCBI Taxonomy" id="1389203"/>
    <lineage>
        <taxon>Eukaryota</taxon>
        <taxon>Fungi</taxon>
        <taxon>Dikarya</taxon>
        <taxon>Basidiomycota</taxon>
        <taxon>Pucciniomycotina</taxon>
        <taxon>Pucciniomycetes</taxon>
        <taxon>Pucciniales</taxon>
        <taxon>Sphaerophragmiaceae</taxon>
        <taxon>Austropuccinia</taxon>
    </lineage>
</organism>
<protein>
    <recommendedName>
        <fullName evidence="1">MULE transposase domain-containing protein</fullName>
    </recommendedName>
</protein>
<dbReference type="InterPro" id="IPR018289">
    <property type="entry name" value="MULE_transposase_dom"/>
</dbReference>
<gene>
    <name evidence="2" type="ORF">O181_070151</name>
</gene>
<dbReference type="OrthoDB" id="3356549at2759"/>
<dbReference type="AlphaFoldDB" id="A0A9Q3F4U3"/>
<dbReference type="PANTHER" id="PTHR31569">
    <property type="entry name" value="SWIM-TYPE DOMAIN-CONTAINING PROTEIN"/>
    <property type="match status" value="1"/>
</dbReference>
<evidence type="ECO:0000313" key="2">
    <source>
        <dbReference type="EMBL" id="MBW0530436.1"/>
    </source>
</evidence>
<evidence type="ECO:0000313" key="3">
    <source>
        <dbReference type="Proteomes" id="UP000765509"/>
    </source>
</evidence>
<accession>A0A9Q3F4U3</accession>
<comment type="caution">
    <text evidence="2">The sequence shown here is derived from an EMBL/GenBank/DDBJ whole genome shotgun (WGS) entry which is preliminary data.</text>
</comment>
<evidence type="ECO:0000259" key="1">
    <source>
        <dbReference type="Pfam" id="PF10551"/>
    </source>
</evidence>
<proteinExistence type="predicted"/>